<protein>
    <recommendedName>
        <fullName evidence="2">Cathepsin propeptide inhibitor domain-containing protein</fullName>
    </recommendedName>
</protein>
<keyword evidence="4" id="KW-1185">Reference proteome</keyword>
<sequence>MAARVASPLSCLCLALFLVHLWLPFATPCGLEEKSLSSMLVRFKQRMTLHGRQYNDVQEREQHFSIFKKNIKFINSVNAEEQPYKVRANSLQTSTKMNSRLHTWPSMLMHVP</sequence>
<dbReference type="EMBL" id="KI392237">
    <property type="protein sequence ID" value="ERN18337.1"/>
    <property type="molecule type" value="Genomic_DNA"/>
</dbReference>
<evidence type="ECO:0000259" key="2">
    <source>
        <dbReference type="Pfam" id="PF08246"/>
    </source>
</evidence>
<reference evidence="4" key="1">
    <citation type="journal article" date="2013" name="Science">
        <title>The Amborella genome and the evolution of flowering plants.</title>
        <authorList>
            <consortium name="Amborella Genome Project"/>
        </authorList>
    </citation>
    <scope>NUCLEOTIDE SEQUENCE [LARGE SCALE GENOMIC DNA]</scope>
</reference>
<dbReference type="InterPro" id="IPR038765">
    <property type="entry name" value="Papain-like_cys_pep_sf"/>
</dbReference>
<name>U5DA80_AMBTC</name>
<feature type="domain" description="Cathepsin propeptide inhibitor" evidence="2">
    <location>
        <begin position="45"/>
        <end position="90"/>
    </location>
</feature>
<evidence type="ECO:0000313" key="3">
    <source>
        <dbReference type="EMBL" id="ERN18337.1"/>
    </source>
</evidence>
<keyword evidence="1" id="KW-0732">Signal</keyword>
<dbReference type="Gene3D" id="1.10.287.2250">
    <property type="match status" value="1"/>
</dbReference>
<evidence type="ECO:0000313" key="4">
    <source>
        <dbReference type="Proteomes" id="UP000017836"/>
    </source>
</evidence>
<dbReference type="SUPFAM" id="SSF54001">
    <property type="entry name" value="Cysteine proteinases"/>
    <property type="match status" value="1"/>
</dbReference>
<gene>
    <name evidence="3" type="ORF">AMTR_s00055p00192650</name>
</gene>
<proteinExistence type="predicted"/>
<evidence type="ECO:0000256" key="1">
    <source>
        <dbReference type="SAM" id="SignalP"/>
    </source>
</evidence>
<dbReference type="HOGENOM" id="CLU_2149232_0_0_1"/>
<dbReference type="Proteomes" id="UP000017836">
    <property type="component" value="Unassembled WGS sequence"/>
</dbReference>
<dbReference type="AlphaFoldDB" id="U5DA80"/>
<feature type="chain" id="PRO_5004658751" description="Cathepsin propeptide inhibitor domain-containing protein" evidence="1">
    <location>
        <begin position="27"/>
        <end position="112"/>
    </location>
</feature>
<dbReference type="Gramene" id="ERN18337">
    <property type="protein sequence ID" value="ERN18337"/>
    <property type="gene ID" value="AMTR_s00055p00192650"/>
</dbReference>
<organism evidence="3 4">
    <name type="scientific">Amborella trichopoda</name>
    <dbReference type="NCBI Taxonomy" id="13333"/>
    <lineage>
        <taxon>Eukaryota</taxon>
        <taxon>Viridiplantae</taxon>
        <taxon>Streptophyta</taxon>
        <taxon>Embryophyta</taxon>
        <taxon>Tracheophyta</taxon>
        <taxon>Spermatophyta</taxon>
        <taxon>Magnoliopsida</taxon>
        <taxon>Amborellales</taxon>
        <taxon>Amborellaceae</taxon>
        <taxon>Amborella</taxon>
    </lineage>
</organism>
<feature type="signal peptide" evidence="1">
    <location>
        <begin position="1"/>
        <end position="26"/>
    </location>
</feature>
<dbReference type="InterPro" id="IPR013201">
    <property type="entry name" value="Prot_inhib_I29"/>
</dbReference>
<accession>U5DA80</accession>
<dbReference type="Pfam" id="PF08246">
    <property type="entry name" value="Inhibitor_I29"/>
    <property type="match status" value="1"/>
</dbReference>